<keyword evidence="2" id="KW-0472">Membrane</keyword>
<dbReference type="InterPro" id="IPR002559">
    <property type="entry name" value="Transposase_11"/>
</dbReference>
<dbReference type="GO" id="GO:0004803">
    <property type="term" value="F:transposase activity"/>
    <property type="evidence" value="ECO:0007669"/>
    <property type="project" value="InterPro"/>
</dbReference>
<dbReference type="Pfam" id="PF01609">
    <property type="entry name" value="DDE_Tnp_1"/>
    <property type="match status" value="1"/>
</dbReference>
<feature type="region of interest" description="Disordered" evidence="1">
    <location>
        <begin position="371"/>
        <end position="397"/>
    </location>
</feature>
<keyword evidence="5" id="KW-1185">Reference proteome</keyword>
<evidence type="ECO:0000313" key="4">
    <source>
        <dbReference type="EMBL" id="PDW00400.1"/>
    </source>
</evidence>
<keyword evidence="2" id="KW-0812">Transmembrane</keyword>
<proteinExistence type="predicted"/>
<feature type="transmembrane region" description="Helical" evidence="2">
    <location>
        <begin position="169"/>
        <end position="188"/>
    </location>
</feature>
<accession>A0A2H3LAF1</accession>
<evidence type="ECO:0000259" key="3">
    <source>
        <dbReference type="Pfam" id="PF01609"/>
    </source>
</evidence>
<reference evidence="4 5" key="1">
    <citation type="submission" date="2016-05" db="EMBL/GenBank/DDBJ databases">
        <authorList>
            <person name="Lavstsen T."/>
            <person name="Jespersen J.S."/>
        </authorList>
    </citation>
    <scope>NUCLEOTIDE SEQUENCE [LARGE SCALE GENOMIC DNA]</scope>
    <source>
        <strain evidence="4 5">B7-9</strain>
    </source>
</reference>
<gene>
    <name evidence="4" type="ORF">A9Q02_21755</name>
</gene>
<dbReference type="SUPFAM" id="SSF53098">
    <property type="entry name" value="Ribonuclease H-like"/>
    <property type="match status" value="1"/>
</dbReference>
<evidence type="ECO:0000256" key="2">
    <source>
        <dbReference type="SAM" id="Phobius"/>
    </source>
</evidence>
<feature type="transmembrane region" description="Helical" evidence="2">
    <location>
        <begin position="16"/>
        <end position="42"/>
    </location>
</feature>
<organism evidence="4 5">
    <name type="scientific">Candidatus Chloroploca asiatica</name>
    <dbReference type="NCBI Taxonomy" id="1506545"/>
    <lineage>
        <taxon>Bacteria</taxon>
        <taxon>Bacillati</taxon>
        <taxon>Chloroflexota</taxon>
        <taxon>Chloroflexia</taxon>
        <taxon>Chloroflexales</taxon>
        <taxon>Chloroflexineae</taxon>
        <taxon>Oscillochloridaceae</taxon>
        <taxon>Candidatus Chloroploca</taxon>
    </lineage>
</organism>
<name>A0A2H3LAF1_9CHLR</name>
<protein>
    <recommendedName>
        <fullName evidence="3">Transposase IS4-like domain-containing protein</fullName>
    </recommendedName>
</protein>
<dbReference type="EMBL" id="LYXE01000043">
    <property type="protein sequence ID" value="PDW00400.1"/>
    <property type="molecule type" value="Genomic_DNA"/>
</dbReference>
<evidence type="ECO:0000313" key="5">
    <source>
        <dbReference type="Proteomes" id="UP000220922"/>
    </source>
</evidence>
<dbReference type="GO" id="GO:0006313">
    <property type="term" value="P:DNA transposition"/>
    <property type="evidence" value="ECO:0007669"/>
    <property type="project" value="InterPro"/>
</dbReference>
<dbReference type="GO" id="GO:0003677">
    <property type="term" value="F:DNA binding"/>
    <property type="evidence" value="ECO:0007669"/>
    <property type="project" value="InterPro"/>
</dbReference>
<sequence>MSTHLPHLSRPQAWGLALWSMGIVLAQRVGLLLVATVLAALLDRSVTATRARLRDWHLDGQDKQGAKHSSKRRTLEVRSCFAPLLRWVIRLYPAGSHQLALAMDASTLGQRFTVLSIHVVIRGCAIPIAWKIVRATAKGVWRPHWDELFTDLTGSTPDGWKVIVLADRGLYATWLYTIIVGMGWHPYLRINRQGKYRPVGATAFQGLSTVVVKGGSGWKGRVVCFATPQLQVTCTLLARWEPGYTDPWLVLTDLAPEEADVAWYGLRAWIECSYKDMRRGGWHWEQTKMTDPARAERLWLAMAMATLVVSVGVHDEAMTPHPALDNLPPTHIARRRKGTEPPRRQISCFQRGRLLVIAAFAQGRSLPPMPLIPEPWPESLDTPNAHADAPLPYQKAA</sequence>
<comment type="caution">
    <text evidence="4">The sequence shown here is derived from an EMBL/GenBank/DDBJ whole genome shotgun (WGS) entry which is preliminary data.</text>
</comment>
<dbReference type="InterPro" id="IPR012337">
    <property type="entry name" value="RNaseH-like_sf"/>
</dbReference>
<dbReference type="AlphaFoldDB" id="A0A2H3LAF1"/>
<dbReference type="Proteomes" id="UP000220922">
    <property type="component" value="Unassembled WGS sequence"/>
</dbReference>
<feature type="domain" description="Transposase IS4-like" evidence="3">
    <location>
        <begin position="136"/>
        <end position="306"/>
    </location>
</feature>
<keyword evidence="2" id="KW-1133">Transmembrane helix</keyword>
<evidence type="ECO:0000256" key="1">
    <source>
        <dbReference type="SAM" id="MobiDB-lite"/>
    </source>
</evidence>
<feature type="region of interest" description="Disordered" evidence="1">
    <location>
        <begin position="320"/>
        <end position="343"/>
    </location>
</feature>